<dbReference type="InterPro" id="IPR041698">
    <property type="entry name" value="Methyltransf_25"/>
</dbReference>
<feature type="binding site" evidence="4">
    <location>
        <position position="74"/>
    </location>
    <ligand>
        <name>S-adenosyl-L-methionine</name>
        <dbReference type="ChEBI" id="CHEBI:59789"/>
    </ligand>
</feature>
<evidence type="ECO:0000256" key="3">
    <source>
        <dbReference type="ARBA" id="ARBA00022691"/>
    </source>
</evidence>
<comment type="caution">
    <text evidence="6">The sequence shown here is derived from an EMBL/GenBank/DDBJ whole genome shotgun (WGS) entry which is preliminary data.</text>
</comment>
<comment type="function">
    <text evidence="4">Could be a S-adenosyl-L-methionine-dependent methyltransferase.</text>
</comment>
<feature type="binding site" evidence="4">
    <location>
        <position position="53"/>
    </location>
    <ligand>
        <name>S-adenosyl-L-methionine</name>
        <dbReference type="ChEBI" id="CHEBI:59789"/>
    </ligand>
</feature>
<dbReference type="Pfam" id="PF13649">
    <property type="entry name" value="Methyltransf_25"/>
    <property type="match status" value="1"/>
</dbReference>
<evidence type="ECO:0000256" key="1">
    <source>
        <dbReference type="ARBA" id="ARBA00022603"/>
    </source>
</evidence>
<dbReference type="HAMAP" id="MF_02100">
    <property type="entry name" value="Methyltr_YrrT"/>
    <property type="match status" value="1"/>
</dbReference>
<feature type="domain" description="Methyltransferase" evidence="5">
    <location>
        <begin position="49"/>
        <end position="140"/>
    </location>
</feature>
<dbReference type="SUPFAM" id="SSF53335">
    <property type="entry name" value="S-adenosyl-L-methionine-dependent methyltransferases"/>
    <property type="match status" value="1"/>
</dbReference>
<dbReference type="InterPro" id="IPR023553">
    <property type="entry name" value="Uncharacterised_MeTfrase_YrrT"/>
</dbReference>
<dbReference type="RefSeq" id="WP_148987705.1">
    <property type="nucleotide sequence ID" value="NZ_VTEV01000003.1"/>
</dbReference>
<dbReference type="CDD" id="cd02440">
    <property type="entry name" value="AdoMet_MTases"/>
    <property type="match status" value="1"/>
</dbReference>
<feature type="binding site" evidence="4">
    <location>
        <position position="97"/>
    </location>
    <ligand>
        <name>S-adenosyl-L-methionine</name>
        <dbReference type="ChEBI" id="CHEBI:59789"/>
    </ligand>
</feature>
<dbReference type="PANTHER" id="PTHR43861">
    <property type="entry name" value="TRANS-ACONITATE 2-METHYLTRANSFERASE-RELATED"/>
    <property type="match status" value="1"/>
</dbReference>
<keyword evidence="3 4" id="KW-0949">S-adenosyl-L-methionine</keyword>
<name>A0A5D4SZW6_9BACI</name>
<proteinExistence type="inferred from homology"/>
<evidence type="ECO:0000256" key="4">
    <source>
        <dbReference type="HAMAP-Rule" id="MF_02100"/>
    </source>
</evidence>
<keyword evidence="1 4" id="KW-0489">Methyltransferase</keyword>
<evidence type="ECO:0000313" key="7">
    <source>
        <dbReference type="Proteomes" id="UP000322524"/>
    </source>
</evidence>
<evidence type="ECO:0000256" key="2">
    <source>
        <dbReference type="ARBA" id="ARBA00022679"/>
    </source>
</evidence>
<sequence>MGREFVELFNDWANYYDATVSGKDQEYAEVFRGYDDILKDVASKALSPVVEFGVGTGNLTAQLLNKGHEVFAIEPSKTMREKAAEKLPKTVSLEDGDFLSFPIPSEPIKSIVSTYAFHHLTDAEKEEAVAHYGKLLDKGGKIVFADTVFENKEAYRATIEQAEKHTFLNLANDLKTEYYTTLDVLTAIFEKHGFEVEYQRFNHFVWVMEATKQ</sequence>
<comment type="similarity">
    <text evidence="4">Belongs to the methyltransferase superfamily. YrrT family.</text>
</comment>
<dbReference type="STRING" id="79883.GCA_001636495_01877"/>
<evidence type="ECO:0000313" key="6">
    <source>
        <dbReference type="EMBL" id="TYS68853.1"/>
    </source>
</evidence>
<evidence type="ECO:0000259" key="5">
    <source>
        <dbReference type="Pfam" id="PF13649"/>
    </source>
</evidence>
<reference evidence="6 7" key="1">
    <citation type="submission" date="2019-08" db="EMBL/GenBank/DDBJ databases">
        <title>Bacillus genomes from the desert of Cuatro Cienegas, Coahuila.</title>
        <authorList>
            <person name="Olmedo-Alvarez G."/>
        </authorList>
    </citation>
    <scope>NUCLEOTIDE SEQUENCE [LARGE SCALE GENOMIC DNA]</scope>
    <source>
        <strain evidence="6 7">CH28_1T</strain>
    </source>
</reference>
<dbReference type="Proteomes" id="UP000322524">
    <property type="component" value="Unassembled WGS sequence"/>
</dbReference>
<dbReference type="InterPro" id="IPR029063">
    <property type="entry name" value="SAM-dependent_MTases_sf"/>
</dbReference>
<gene>
    <name evidence="6" type="ORF">FZC76_07905</name>
</gene>
<dbReference type="GO" id="GO:0032259">
    <property type="term" value="P:methylation"/>
    <property type="evidence" value="ECO:0007669"/>
    <property type="project" value="UniProtKB-KW"/>
</dbReference>
<dbReference type="EC" id="2.1.1.-" evidence="4"/>
<accession>A0A5D4SZW6</accession>
<protein>
    <recommendedName>
        <fullName evidence="4">Uncharacterized methyltransferase FZC76_07905</fullName>
        <ecNumber evidence="4">2.1.1.-</ecNumber>
    </recommendedName>
</protein>
<keyword evidence="2 4" id="KW-0808">Transferase</keyword>
<dbReference type="AlphaFoldDB" id="A0A5D4SZW6"/>
<dbReference type="Gene3D" id="3.40.50.150">
    <property type="entry name" value="Vaccinia Virus protein VP39"/>
    <property type="match status" value="1"/>
</dbReference>
<dbReference type="GO" id="GO:0008757">
    <property type="term" value="F:S-adenosylmethionine-dependent methyltransferase activity"/>
    <property type="evidence" value="ECO:0007669"/>
    <property type="project" value="UniProtKB-UniRule"/>
</dbReference>
<dbReference type="EMBL" id="VTEV01000003">
    <property type="protein sequence ID" value="TYS68853.1"/>
    <property type="molecule type" value="Genomic_DNA"/>
</dbReference>
<dbReference type="OrthoDB" id="465705at2"/>
<organism evidence="6 7">
    <name type="scientific">Sutcliffiella horikoshii</name>
    <dbReference type="NCBI Taxonomy" id="79883"/>
    <lineage>
        <taxon>Bacteria</taxon>
        <taxon>Bacillati</taxon>
        <taxon>Bacillota</taxon>
        <taxon>Bacilli</taxon>
        <taxon>Bacillales</taxon>
        <taxon>Bacillaceae</taxon>
        <taxon>Sutcliffiella</taxon>
    </lineage>
</organism>